<evidence type="ECO:0000256" key="3">
    <source>
        <dbReference type="ARBA" id="ARBA00022603"/>
    </source>
</evidence>
<reference evidence="8 9" key="1">
    <citation type="submission" date="2015-12" db="EMBL/GenBank/DDBJ databases">
        <title>Genome sequence of the marine Rhodobacteraceae strain O3.65, Candidatus Tritonibacter horizontis.</title>
        <authorList>
            <person name="Poehlein A."/>
            <person name="Giebel H.A."/>
            <person name="Voget S."/>
            <person name="Brinkhoff T."/>
        </authorList>
    </citation>
    <scope>NUCLEOTIDE SEQUENCE [LARGE SCALE GENOMIC DNA]</scope>
    <source>
        <strain evidence="8 9">O3.65</strain>
    </source>
</reference>
<gene>
    <name evidence="8" type="primary">paeR7IM</name>
    <name evidence="8" type="ORF">TRIHO_41670</name>
</gene>
<evidence type="ECO:0000256" key="1">
    <source>
        <dbReference type="ARBA" id="ARBA00006594"/>
    </source>
</evidence>
<dbReference type="EC" id="2.1.1.72" evidence="2"/>
<dbReference type="InterPro" id="IPR029063">
    <property type="entry name" value="SAM-dependent_MTases_sf"/>
</dbReference>
<dbReference type="InterPro" id="IPR011639">
    <property type="entry name" value="MethylTrfase_TaqI-like_dom"/>
</dbReference>
<evidence type="ECO:0000256" key="6">
    <source>
        <dbReference type="ARBA" id="ARBA00047942"/>
    </source>
</evidence>
<dbReference type="Pfam" id="PF07669">
    <property type="entry name" value="Eco57I"/>
    <property type="match status" value="1"/>
</dbReference>
<dbReference type="PROSITE" id="PS00092">
    <property type="entry name" value="N6_MTASE"/>
    <property type="match status" value="1"/>
</dbReference>
<dbReference type="InterPro" id="IPR050953">
    <property type="entry name" value="N4_N6_ade-DNA_methylase"/>
</dbReference>
<sequence>MFDKESPVTAALTLQPAFPGFCPVTEAVEKLAVDGGIEERGAIFTKREVVDFILDLTGYTVDASLSEYRLLEPSFGDGDFLVPAIERLLLSAEREGKLTYAALVNSICAIELHRSTFEGTRKLVVERLEKGGLSHEDAARLCNAWLYQGDFLLAEFAPVFTHVVGNPPYVRQEAIPDVLMAEYRQRYKTIYDRADIYVPFIERSLALLAHGGKQGFICADRWMKNKYGKKLRELVSENYVLATYVDMYGVDAFHVEVSAYPAITVIEKAKGGATRVYARPQIDGKILEKLAADLTAPSLPKKSQVREIENVTAGSEPWVLDSFDELALVRRLEAHFPALEDAGCKVGIGVATGADKAFIGDFESLDVEPSRKLPLVMTRDILEGHVEWRGKGIVNPFGDNGKLVDLEDFPKLRAYLEERKEQIAGRHVAEKNPSGWYRTIDRIYPELTYREKLLIPDIKGDASIVYEEGKLYPHHNLYFITSDQWDVHALQAVMRSGIARLFVSLYCTRMRGGYLRFQAQYLRKIRLPKWQDVSAELRQRLADYAETKNRHALNEIVSELYGLTPQELKLIEGNTEE</sequence>
<dbReference type="PANTHER" id="PTHR33841:SF5">
    <property type="entry name" value="DNA METHYLASE (MODIFICATION METHYLASE) (METHYLTRANSFERASE)-RELATED"/>
    <property type="match status" value="1"/>
</dbReference>
<feature type="domain" description="Type II methyltransferase M.TaqI-like" evidence="7">
    <location>
        <begin position="143"/>
        <end position="253"/>
    </location>
</feature>
<keyword evidence="4 8" id="KW-0808">Transferase</keyword>
<comment type="similarity">
    <text evidence="1">Belongs to the N(4)/N(6)-methyltransferase family.</text>
</comment>
<evidence type="ECO:0000256" key="2">
    <source>
        <dbReference type="ARBA" id="ARBA00011900"/>
    </source>
</evidence>
<dbReference type="SUPFAM" id="SSF53335">
    <property type="entry name" value="S-adenosyl-L-methionine-dependent methyltransferases"/>
    <property type="match status" value="1"/>
</dbReference>
<dbReference type="AlphaFoldDB" id="A0A132BTH6"/>
<dbReference type="GO" id="GO:0006304">
    <property type="term" value="P:DNA modification"/>
    <property type="evidence" value="ECO:0007669"/>
    <property type="project" value="InterPro"/>
</dbReference>
<evidence type="ECO:0000256" key="4">
    <source>
        <dbReference type="ARBA" id="ARBA00022679"/>
    </source>
</evidence>
<dbReference type="GO" id="GO:0003676">
    <property type="term" value="F:nucleic acid binding"/>
    <property type="evidence" value="ECO:0007669"/>
    <property type="project" value="InterPro"/>
</dbReference>
<accession>A0A132BTH6</accession>
<name>A0A132BTH6_9RHOB</name>
<comment type="catalytic activity">
    <reaction evidence="6">
        <text>a 2'-deoxyadenosine in DNA + S-adenosyl-L-methionine = an N(6)-methyl-2'-deoxyadenosine in DNA + S-adenosyl-L-homocysteine + H(+)</text>
        <dbReference type="Rhea" id="RHEA:15197"/>
        <dbReference type="Rhea" id="RHEA-COMP:12418"/>
        <dbReference type="Rhea" id="RHEA-COMP:12419"/>
        <dbReference type="ChEBI" id="CHEBI:15378"/>
        <dbReference type="ChEBI" id="CHEBI:57856"/>
        <dbReference type="ChEBI" id="CHEBI:59789"/>
        <dbReference type="ChEBI" id="CHEBI:90615"/>
        <dbReference type="ChEBI" id="CHEBI:90616"/>
        <dbReference type="EC" id="2.1.1.72"/>
    </reaction>
</comment>
<comment type="caution">
    <text evidence="8">The sequence shown here is derived from an EMBL/GenBank/DDBJ whole genome shotgun (WGS) entry which is preliminary data.</text>
</comment>
<dbReference type="EMBL" id="LPUY01000128">
    <property type="protein sequence ID" value="KUP91050.1"/>
    <property type="molecule type" value="Genomic_DNA"/>
</dbReference>
<dbReference type="GO" id="GO:0032259">
    <property type="term" value="P:methylation"/>
    <property type="evidence" value="ECO:0007669"/>
    <property type="project" value="UniProtKB-KW"/>
</dbReference>
<dbReference type="REBASE" id="168430">
    <property type="entry name" value="M.RstO365ORF41670P"/>
</dbReference>
<keyword evidence="9" id="KW-1185">Reference proteome</keyword>
<dbReference type="PANTHER" id="PTHR33841">
    <property type="entry name" value="DNA METHYLTRANSFERASE YEEA-RELATED"/>
    <property type="match status" value="1"/>
</dbReference>
<evidence type="ECO:0000256" key="5">
    <source>
        <dbReference type="ARBA" id="ARBA00022691"/>
    </source>
</evidence>
<dbReference type="InterPro" id="IPR002052">
    <property type="entry name" value="DNA_methylase_N6_adenine_CS"/>
</dbReference>
<evidence type="ECO:0000313" key="9">
    <source>
        <dbReference type="Proteomes" id="UP000068382"/>
    </source>
</evidence>
<keyword evidence="5" id="KW-0949">S-adenosyl-L-methionine</keyword>
<protein>
    <recommendedName>
        <fullName evidence="2">site-specific DNA-methyltransferase (adenine-specific)</fullName>
        <ecNumber evidence="2">2.1.1.72</ecNumber>
    </recommendedName>
</protein>
<keyword evidence="3 8" id="KW-0489">Methyltransferase</keyword>
<dbReference type="Gene3D" id="3.40.50.150">
    <property type="entry name" value="Vaccinia Virus protein VP39"/>
    <property type="match status" value="1"/>
</dbReference>
<evidence type="ECO:0000259" key="7">
    <source>
        <dbReference type="Pfam" id="PF07669"/>
    </source>
</evidence>
<organism evidence="8 9">
    <name type="scientific">Tritonibacter horizontis</name>
    <dbReference type="NCBI Taxonomy" id="1768241"/>
    <lineage>
        <taxon>Bacteria</taxon>
        <taxon>Pseudomonadati</taxon>
        <taxon>Pseudomonadota</taxon>
        <taxon>Alphaproteobacteria</taxon>
        <taxon>Rhodobacterales</taxon>
        <taxon>Paracoccaceae</taxon>
        <taxon>Tritonibacter</taxon>
    </lineage>
</organism>
<evidence type="ECO:0000313" key="8">
    <source>
        <dbReference type="EMBL" id="KUP91050.1"/>
    </source>
</evidence>
<dbReference type="RefSeq" id="WP_173677711.1">
    <property type="nucleotide sequence ID" value="NZ_LPUY01000128.1"/>
</dbReference>
<dbReference type="Proteomes" id="UP000068382">
    <property type="component" value="Unassembled WGS sequence"/>
</dbReference>
<dbReference type="PRINTS" id="PR00507">
    <property type="entry name" value="N12N6MTFRASE"/>
</dbReference>
<dbReference type="PATRIC" id="fig|1768241.3.peg.4354"/>
<dbReference type="GO" id="GO:0009007">
    <property type="term" value="F:site-specific DNA-methyltransferase (adenine-specific) activity"/>
    <property type="evidence" value="ECO:0007669"/>
    <property type="project" value="UniProtKB-EC"/>
</dbReference>
<proteinExistence type="inferred from homology"/>